<keyword evidence="2" id="KW-0833">Ubl conjugation pathway</keyword>
<evidence type="ECO:0000313" key="5">
    <source>
        <dbReference type="EMBL" id="GMT28495.1"/>
    </source>
</evidence>
<dbReference type="PROSITE" id="PS50181">
    <property type="entry name" value="FBOX"/>
    <property type="match status" value="1"/>
</dbReference>
<dbReference type="GO" id="GO:0005634">
    <property type="term" value="C:nucleus"/>
    <property type="evidence" value="ECO:0007669"/>
    <property type="project" value="TreeGrafter"/>
</dbReference>
<dbReference type="PANTHER" id="PTHR13123">
    <property type="entry name" value="LD30288P"/>
    <property type="match status" value="1"/>
</dbReference>
<proteinExistence type="predicted"/>
<comment type="caution">
    <text evidence="5">The sequence shown here is derived from an EMBL/GenBank/DDBJ whole genome shotgun (WGS) entry which is preliminary data.</text>
</comment>
<feature type="region of interest" description="Disordered" evidence="3">
    <location>
        <begin position="43"/>
        <end position="68"/>
    </location>
</feature>
<protein>
    <recommendedName>
        <fullName evidence="4">F-box domain-containing protein</fullName>
    </recommendedName>
</protein>
<evidence type="ECO:0000256" key="1">
    <source>
        <dbReference type="ARBA" id="ARBA00004906"/>
    </source>
</evidence>
<organism evidence="5 6">
    <name type="scientific">Pristionchus fissidentatus</name>
    <dbReference type="NCBI Taxonomy" id="1538716"/>
    <lineage>
        <taxon>Eukaryota</taxon>
        <taxon>Metazoa</taxon>
        <taxon>Ecdysozoa</taxon>
        <taxon>Nematoda</taxon>
        <taxon>Chromadorea</taxon>
        <taxon>Rhabditida</taxon>
        <taxon>Rhabditina</taxon>
        <taxon>Diplogasteromorpha</taxon>
        <taxon>Diplogasteroidea</taxon>
        <taxon>Neodiplogasteridae</taxon>
        <taxon>Pristionchus</taxon>
    </lineage>
</organism>
<gene>
    <name evidence="5" type="ORF">PFISCL1PPCAC_19792</name>
</gene>
<name>A0AAV5WCZ2_9BILA</name>
<accession>A0AAV5WCZ2</accession>
<dbReference type="GO" id="GO:0019005">
    <property type="term" value="C:SCF ubiquitin ligase complex"/>
    <property type="evidence" value="ECO:0007669"/>
    <property type="project" value="TreeGrafter"/>
</dbReference>
<dbReference type="InterPro" id="IPR040394">
    <property type="entry name" value="FBX25/32"/>
</dbReference>
<sequence>MPFMGQDWRGPGEKWIKTPLTNGWERTKLRPIQISSEAIPIKSSTSFDDDLPISNDEGRGTSSDELSDEEPWIPHCFVKSKSKEFIGCTSMSEAFHRLDLARAVSDIRRFSYVCKVVSILVEEKLRNLSATARKSLLSIITAIVVRASEEDLDISTARRLLNFFSEGLEGHVYGSPLLTAKHQLRVGSLLDAVSSVHPRPIEEIDNTGVTFLDLPRELISLVLSRLSDSKSLIEISKSHQVFEGIVDNEMTMWRRLVSFHFSPLQIEVARREKDLMTWRDTFFHLRKMHVLREVYADVIHICCHCKALFWNTLGHPCIRPSSPSVRVTPQQFVDMLLLL</sequence>
<dbReference type="GO" id="GO:0005737">
    <property type="term" value="C:cytoplasm"/>
    <property type="evidence" value="ECO:0007669"/>
    <property type="project" value="TreeGrafter"/>
</dbReference>
<comment type="pathway">
    <text evidence="1">Protein modification; protein ubiquitination.</text>
</comment>
<dbReference type="PANTHER" id="PTHR13123:SF7">
    <property type="entry name" value="LD30288P"/>
    <property type="match status" value="1"/>
</dbReference>
<evidence type="ECO:0000259" key="4">
    <source>
        <dbReference type="PROSITE" id="PS50181"/>
    </source>
</evidence>
<keyword evidence="6" id="KW-1185">Reference proteome</keyword>
<dbReference type="EMBL" id="BTSY01000005">
    <property type="protein sequence ID" value="GMT28495.1"/>
    <property type="molecule type" value="Genomic_DNA"/>
</dbReference>
<dbReference type="GO" id="GO:0016567">
    <property type="term" value="P:protein ubiquitination"/>
    <property type="evidence" value="ECO:0007669"/>
    <property type="project" value="TreeGrafter"/>
</dbReference>
<dbReference type="InterPro" id="IPR001810">
    <property type="entry name" value="F-box_dom"/>
</dbReference>
<feature type="domain" description="F-box" evidence="4">
    <location>
        <begin position="208"/>
        <end position="256"/>
    </location>
</feature>
<dbReference type="AlphaFoldDB" id="A0AAV5WCZ2"/>
<dbReference type="Proteomes" id="UP001432322">
    <property type="component" value="Unassembled WGS sequence"/>
</dbReference>
<evidence type="ECO:0000313" key="6">
    <source>
        <dbReference type="Proteomes" id="UP001432322"/>
    </source>
</evidence>
<evidence type="ECO:0000256" key="2">
    <source>
        <dbReference type="ARBA" id="ARBA00022786"/>
    </source>
</evidence>
<reference evidence="5" key="1">
    <citation type="submission" date="2023-10" db="EMBL/GenBank/DDBJ databases">
        <title>Genome assembly of Pristionchus species.</title>
        <authorList>
            <person name="Yoshida K."/>
            <person name="Sommer R.J."/>
        </authorList>
    </citation>
    <scope>NUCLEOTIDE SEQUENCE</scope>
    <source>
        <strain evidence="5">RS5133</strain>
    </source>
</reference>
<evidence type="ECO:0000256" key="3">
    <source>
        <dbReference type="SAM" id="MobiDB-lite"/>
    </source>
</evidence>